<name>A0ABQ6T411_9GAMM</name>
<evidence type="ECO:0000313" key="2">
    <source>
        <dbReference type="Proteomes" id="UP000326367"/>
    </source>
</evidence>
<dbReference type="EMBL" id="VYKI01000004">
    <property type="protein sequence ID" value="KAA9002295.1"/>
    <property type="molecule type" value="Genomic_DNA"/>
</dbReference>
<accession>A0ABQ6T411</accession>
<keyword evidence="2" id="KW-1185">Reference proteome</keyword>
<protein>
    <submittedName>
        <fullName evidence="1">Uncharacterized protein</fullName>
    </submittedName>
</protein>
<dbReference type="Proteomes" id="UP000326367">
    <property type="component" value="Unassembled WGS sequence"/>
</dbReference>
<dbReference type="RefSeq" id="WP_150453808.1">
    <property type="nucleotide sequence ID" value="NZ_VYKI01000004.1"/>
</dbReference>
<sequence>MNPYQPYPIRRDAVLCSLAELPDGGLRVVMDDLRQTDPPGLWKHHALVTFKDYPAGQLDPSTLSNEELQAFGHYVLVRLLAINGCLPAMEGGPERDAPLAGP</sequence>
<evidence type="ECO:0000313" key="1">
    <source>
        <dbReference type="EMBL" id="KAA9002295.1"/>
    </source>
</evidence>
<organism evidence="1 2">
    <name type="scientific">Stenotrophomonas cyclobalanopsidis</name>
    <dbReference type="NCBI Taxonomy" id="2771362"/>
    <lineage>
        <taxon>Bacteria</taxon>
        <taxon>Pseudomonadati</taxon>
        <taxon>Pseudomonadota</taxon>
        <taxon>Gammaproteobacteria</taxon>
        <taxon>Lysobacterales</taxon>
        <taxon>Lysobacteraceae</taxon>
        <taxon>Stenotrophomonas</taxon>
    </lineage>
</organism>
<comment type="caution">
    <text evidence="1">The sequence shown here is derived from an EMBL/GenBank/DDBJ whole genome shotgun (WGS) entry which is preliminary data.</text>
</comment>
<proteinExistence type="predicted"/>
<reference evidence="1 2" key="1">
    <citation type="journal article" date="2020" name="Antonie Van Leeuwenhoek">
        <title>Stenotrophomonas cyclobalanopsidis sp. nov., isolated from the leaf spot disease of Cyclobalanopsis patelliformis.</title>
        <authorList>
            <person name="Bian D.R."/>
            <person name="Xue H."/>
            <person name="Piao C.G."/>
            <person name="Li Y."/>
        </authorList>
    </citation>
    <scope>NUCLEOTIDE SEQUENCE [LARGE SCALE GENOMIC DNA]</scope>
    <source>
        <strain evidence="1 2">TPQG1-4</strain>
    </source>
</reference>
<gene>
    <name evidence="1" type="ORF">FJU31_05320</name>
</gene>